<gene>
    <name evidence="1" type="ORF">NTEN_LOCUS18717</name>
</gene>
<protein>
    <submittedName>
        <fullName evidence="1">Uncharacterized protein</fullName>
    </submittedName>
</protein>
<name>A0A6H5HCG1_9HEMI</name>
<keyword evidence="2" id="KW-1185">Reference proteome</keyword>
<accession>A0A6H5HCG1</accession>
<evidence type="ECO:0000313" key="2">
    <source>
        <dbReference type="Proteomes" id="UP000479000"/>
    </source>
</evidence>
<reference evidence="1 2" key="1">
    <citation type="submission" date="2020-02" db="EMBL/GenBank/DDBJ databases">
        <authorList>
            <person name="Ferguson B K."/>
        </authorList>
    </citation>
    <scope>NUCLEOTIDE SEQUENCE [LARGE SCALE GENOMIC DNA]</scope>
</reference>
<dbReference type="AlphaFoldDB" id="A0A6H5HCG1"/>
<evidence type="ECO:0000313" key="1">
    <source>
        <dbReference type="EMBL" id="CAB0014272.1"/>
    </source>
</evidence>
<dbReference type="EMBL" id="CADCXU010027625">
    <property type="protein sequence ID" value="CAB0014272.1"/>
    <property type="molecule type" value="Genomic_DNA"/>
</dbReference>
<dbReference type="Proteomes" id="UP000479000">
    <property type="component" value="Unassembled WGS sequence"/>
</dbReference>
<proteinExistence type="predicted"/>
<sequence length="53" mass="5875">MTTTTKVQRTSTTTTATTMTTTTITTKATLTTKLGINENLWLILIVRHYDITA</sequence>
<organism evidence="1 2">
    <name type="scientific">Nesidiocoris tenuis</name>
    <dbReference type="NCBI Taxonomy" id="355587"/>
    <lineage>
        <taxon>Eukaryota</taxon>
        <taxon>Metazoa</taxon>
        <taxon>Ecdysozoa</taxon>
        <taxon>Arthropoda</taxon>
        <taxon>Hexapoda</taxon>
        <taxon>Insecta</taxon>
        <taxon>Pterygota</taxon>
        <taxon>Neoptera</taxon>
        <taxon>Paraneoptera</taxon>
        <taxon>Hemiptera</taxon>
        <taxon>Heteroptera</taxon>
        <taxon>Panheteroptera</taxon>
        <taxon>Cimicomorpha</taxon>
        <taxon>Miridae</taxon>
        <taxon>Dicyphina</taxon>
        <taxon>Nesidiocoris</taxon>
    </lineage>
</organism>
<feature type="non-terminal residue" evidence="1">
    <location>
        <position position="53"/>
    </location>
</feature>